<evidence type="ECO:0000256" key="2">
    <source>
        <dbReference type="ARBA" id="ARBA00006824"/>
    </source>
</evidence>
<keyword evidence="3 7" id="KW-0812">Transmembrane</keyword>
<comment type="similarity">
    <text evidence="2 7">Belongs to the peroxisomal membrane protein PXMP2/4 family.</text>
</comment>
<keyword evidence="5 7" id="KW-0472">Membrane</keyword>
<sequence>MSVMFRGYQNLLKKFPLGMQAIQAGTLMGLGDQLAQNVVERRKFENLDFIRTAQFFGIGFFIGGPATRTWYGILDRHFGSKGGTVALKKVACDQLLFAPSFIVILLSTISALQGGNMEDIKSRLKNDYIDILKNNYKLWPVVQLVNFALVPLHYQVLVVQSVAVLWNTYISYRTNRDTQPLH</sequence>
<evidence type="ECO:0000313" key="10">
    <source>
        <dbReference type="RefSeq" id="XP_024943934.1"/>
    </source>
</evidence>
<dbReference type="PANTHER" id="PTHR11266:SF17">
    <property type="entry name" value="PROTEIN MPV17"/>
    <property type="match status" value="1"/>
</dbReference>
<evidence type="ECO:0000313" key="8">
    <source>
        <dbReference type="Proteomes" id="UP000694920"/>
    </source>
</evidence>
<evidence type="ECO:0000256" key="1">
    <source>
        <dbReference type="ARBA" id="ARBA00004141"/>
    </source>
</evidence>
<comment type="subcellular location">
    <subcellularLocation>
        <location evidence="1">Membrane</location>
        <topology evidence="1">Multi-pass membrane protein</topology>
    </subcellularLocation>
</comment>
<dbReference type="Pfam" id="PF04117">
    <property type="entry name" value="Mpv17_PMP22"/>
    <property type="match status" value="1"/>
</dbReference>
<dbReference type="Proteomes" id="UP000694920">
    <property type="component" value="Unplaced"/>
</dbReference>
<dbReference type="GO" id="GO:0005739">
    <property type="term" value="C:mitochondrion"/>
    <property type="evidence" value="ECO:0007669"/>
    <property type="project" value="TreeGrafter"/>
</dbReference>
<dbReference type="PANTHER" id="PTHR11266">
    <property type="entry name" value="PEROXISOMAL MEMBRANE PROTEIN 2, PXMP2 MPV17"/>
    <property type="match status" value="1"/>
</dbReference>
<organism evidence="8 10">
    <name type="scientific">Cephus cinctus</name>
    <name type="common">Wheat stem sawfly</name>
    <dbReference type="NCBI Taxonomy" id="211228"/>
    <lineage>
        <taxon>Eukaryota</taxon>
        <taxon>Metazoa</taxon>
        <taxon>Ecdysozoa</taxon>
        <taxon>Arthropoda</taxon>
        <taxon>Hexapoda</taxon>
        <taxon>Insecta</taxon>
        <taxon>Pterygota</taxon>
        <taxon>Neoptera</taxon>
        <taxon>Endopterygota</taxon>
        <taxon>Hymenoptera</taxon>
        <taxon>Cephoidea</taxon>
        <taxon>Cephidae</taxon>
        <taxon>Cephus</taxon>
    </lineage>
</organism>
<evidence type="ECO:0000256" key="7">
    <source>
        <dbReference type="RuleBase" id="RU363053"/>
    </source>
</evidence>
<proteinExistence type="inferred from homology"/>
<keyword evidence="4 7" id="KW-1133">Transmembrane helix</keyword>
<name>A0AAJ7RNR6_CEPCN</name>
<dbReference type="GO" id="GO:0015267">
    <property type="term" value="F:channel activity"/>
    <property type="evidence" value="ECO:0007669"/>
    <property type="project" value="TreeGrafter"/>
</dbReference>
<dbReference type="RefSeq" id="XP_015601763.1">
    <property type="nucleotide sequence ID" value="XM_015746277.2"/>
</dbReference>
<protein>
    <recommendedName>
        <fullName evidence="6">Mitochondrial inner membrane protein Mpv17</fullName>
    </recommendedName>
</protein>
<keyword evidence="8" id="KW-1185">Reference proteome</keyword>
<reference evidence="9 10" key="1">
    <citation type="submission" date="2025-04" db="UniProtKB">
        <authorList>
            <consortium name="RefSeq"/>
        </authorList>
    </citation>
    <scope>IDENTIFICATION</scope>
</reference>
<accession>A0AAJ7RNR6</accession>
<feature type="transmembrane region" description="Helical" evidence="7">
    <location>
        <begin position="95"/>
        <end position="115"/>
    </location>
</feature>
<dbReference type="RefSeq" id="XP_024943934.1">
    <property type="nucleotide sequence ID" value="XM_025088166.1"/>
</dbReference>
<evidence type="ECO:0000313" key="9">
    <source>
        <dbReference type="RefSeq" id="XP_015601763.1"/>
    </source>
</evidence>
<dbReference type="GO" id="GO:1901858">
    <property type="term" value="P:regulation of mitochondrial DNA metabolic process"/>
    <property type="evidence" value="ECO:0007669"/>
    <property type="project" value="TreeGrafter"/>
</dbReference>
<feature type="transmembrane region" description="Helical" evidence="7">
    <location>
        <begin position="53"/>
        <end position="74"/>
    </location>
</feature>
<evidence type="ECO:0000256" key="4">
    <source>
        <dbReference type="ARBA" id="ARBA00022989"/>
    </source>
</evidence>
<evidence type="ECO:0000256" key="6">
    <source>
        <dbReference type="ARBA" id="ARBA00049743"/>
    </source>
</evidence>
<dbReference type="GeneID" id="107270867"/>
<dbReference type="AlphaFoldDB" id="A0AAJ7RNR6"/>
<dbReference type="GO" id="GO:0016020">
    <property type="term" value="C:membrane"/>
    <property type="evidence" value="ECO:0007669"/>
    <property type="project" value="UniProtKB-SubCell"/>
</dbReference>
<dbReference type="KEGG" id="ccin:107270867"/>
<evidence type="ECO:0000256" key="5">
    <source>
        <dbReference type="ARBA" id="ARBA00023136"/>
    </source>
</evidence>
<dbReference type="InterPro" id="IPR007248">
    <property type="entry name" value="Mpv17_PMP22"/>
</dbReference>
<gene>
    <name evidence="9 10" type="primary">LOC107270867</name>
</gene>
<feature type="transmembrane region" description="Helical" evidence="7">
    <location>
        <begin position="144"/>
        <end position="166"/>
    </location>
</feature>
<evidence type="ECO:0000256" key="3">
    <source>
        <dbReference type="ARBA" id="ARBA00022692"/>
    </source>
</evidence>
<dbReference type="CTD" id="4358"/>